<sequence>MTSPGSNDISWVQSLDIVDIIFTKSVEGSYEAVGVCPPHGKVNPVIDVKLWDVRLLIDHIYAIAGAPVNDAHMLFVILPHVLYDDGFWHGFLIDDIGEPSVCGLVDKVFIISIAHTLAHHLARQHRVVLSKEPPWLSDEFYASVAEKVLNTVPHIFGNAC</sequence>
<protein>
    <submittedName>
        <fullName evidence="1">Uncharacterized protein m306R</fullName>
    </submittedName>
</protein>
<organismHost>
    <name type="scientific">Paramecium bursaria</name>
    <dbReference type="NCBI Taxonomy" id="74790"/>
</organismHost>
<gene>
    <name evidence="1" type="primary">m306R</name>
    <name evidence="1" type="ORF">MT325_m306R</name>
</gene>
<evidence type="ECO:0000313" key="2">
    <source>
        <dbReference type="Proteomes" id="UP000246715"/>
    </source>
</evidence>
<accession>A7IU36</accession>
<evidence type="ECO:0000313" key="1">
    <source>
        <dbReference type="EMBL" id="ABT13860.1"/>
    </source>
</evidence>
<dbReference type="EMBL" id="DQ491001">
    <property type="protein sequence ID" value="ABT13860.1"/>
    <property type="molecule type" value="Genomic_DNA"/>
</dbReference>
<organism evidence="1 2">
    <name type="scientific">Paramecium bursaria Chlorella virus MT325</name>
    <name type="common">PBCV-MT325</name>
    <dbReference type="NCBI Taxonomy" id="346932"/>
    <lineage>
        <taxon>Viruses</taxon>
        <taxon>Varidnaviria</taxon>
        <taxon>Bamfordvirae</taxon>
        <taxon>Nucleocytoviricota</taxon>
        <taxon>Megaviricetes</taxon>
        <taxon>Algavirales</taxon>
        <taxon>Phycodnaviridae</taxon>
        <taxon>Chlorovirus</taxon>
        <taxon>Chlorovirus conductrix</taxon>
        <taxon>Paramecium bursaria Chlorella virus A1</taxon>
    </lineage>
</organism>
<dbReference type="Proteomes" id="UP000246715">
    <property type="component" value="Segment"/>
</dbReference>
<proteinExistence type="predicted"/>
<reference evidence="1 2" key="1">
    <citation type="journal article" date="2007" name="Virology">
        <title>Sequence and annotation of the 314-kb MT325 and the 321-kb FR483 viruses that infect Chlorella Pbi.</title>
        <authorList>
            <person name="Fitzgerald L.A."/>
            <person name="Graves M.V."/>
            <person name="Li X."/>
            <person name="Feldblyum T."/>
            <person name="Hartigan J."/>
            <person name="Van Etten J.L."/>
        </authorList>
    </citation>
    <scope>NUCLEOTIDE SEQUENCE [LARGE SCALE GENOMIC DNA]</scope>
    <source>
        <strain evidence="1 2">MT325</strain>
    </source>
</reference>
<name>A7IU36_PBCVM</name>